<proteinExistence type="predicted"/>
<evidence type="ECO:0000256" key="1">
    <source>
        <dbReference type="SAM" id="MobiDB-lite"/>
    </source>
</evidence>
<organism evidence="2 3">
    <name type="scientific">Trichoderma arundinaceum</name>
    <dbReference type="NCBI Taxonomy" id="490622"/>
    <lineage>
        <taxon>Eukaryota</taxon>
        <taxon>Fungi</taxon>
        <taxon>Dikarya</taxon>
        <taxon>Ascomycota</taxon>
        <taxon>Pezizomycotina</taxon>
        <taxon>Sordariomycetes</taxon>
        <taxon>Hypocreomycetidae</taxon>
        <taxon>Hypocreales</taxon>
        <taxon>Hypocreaceae</taxon>
        <taxon>Trichoderma</taxon>
    </lineage>
</organism>
<dbReference type="AlphaFoldDB" id="A0A395NBE5"/>
<name>A0A395NBE5_TRIAR</name>
<evidence type="ECO:0000313" key="3">
    <source>
        <dbReference type="Proteomes" id="UP000266272"/>
    </source>
</evidence>
<reference evidence="2 3" key="1">
    <citation type="journal article" date="2018" name="PLoS Pathog.">
        <title>Evolution of structural diversity of trichothecenes, a family of toxins produced by plant pathogenic and entomopathogenic fungi.</title>
        <authorList>
            <person name="Proctor R.H."/>
            <person name="McCormick S.P."/>
            <person name="Kim H.S."/>
            <person name="Cardoza R.E."/>
            <person name="Stanley A.M."/>
            <person name="Lindo L."/>
            <person name="Kelly A."/>
            <person name="Brown D.W."/>
            <person name="Lee T."/>
            <person name="Vaughan M.M."/>
            <person name="Alexander N.J."/>
            <person name="Busman M."/>
            <person name="Gutierrez S."/>
        </authorList>
    </citation>
    <scope>NUCLEOTIDE SEQUENCE [LARGE SCALE GENOMIC DNA]</scope>
    <source>
        <strain evidence="2 3">IBT 40837</strain>
    </source>
</reference>
<gene>
    <name evidence="2" type="ORF">TARUN_8824</name>
</gene>
<feature type="compositionally biased region" description="Basic and acidic residues" evidence="1">
    <location>
        <begin position="32"/>
        <end position="49"/>
    </location>
</feature>
<dbReference type="Proteomes" id="UP000266272">
    <property type="component" value="Unassembled WGS sequence"/>
</dbReference>
<accession>A0A395NBE5</accession>
<feature type="region of interest" description="Disordered" evidence="1">
    <location>
        <begin position="30"/>
        <end position="53"/>
    </location>
</feature>
<dbReference type="OrthoDB" id="5093197at2759"/>
<keyword evidence="3" id="KW-1185">Reference proteome</keyword>
<feature type="compositionally biased region" description="Basic and acidic residues" evidence="1">
    <location>
        <begin position="252"/>
        <end position="265"/>
    </location>
</feature>
<evidence type="ECO:0000313" key="2">
    <source>
        <dbReference type="EMBL" id="RFU73415.1"/>
    </source>
</evidence>
<feature type="region of interest" description="Disordered" evidence="1">
    <location>
        <begin position="248"/>
        <end position="284"/>
    </location>
</feature>
<dbReference type="EMBL" id="PXOA01000652">
    <property type="protein sequence ID" value="RFU73415.1"/>
    <property type="molecule type" value="Genomic_DNA"/>
</dbReference>
<feature type="compositionally biased region" description="Low complexity" evidence="1">
    <location>
        <begin position="271"/>
        <end position="282"/>
    </location>
</feature>
<sequence length="323" mass="37629">MYPNNLKKARNIKDEHHPTDLFFEISHAASRRQQEGIRWRGRQPDAEREREEEEDYLLRAQQVHEDEEKAKAEIEKLITETFKKDLDTWREKRNKEAQRDRLSRAEVDDEVLRMVEKVHRAVGLGKRRMEDGTEEPHDEWRGRMVSLRRQIYRVWNENQGRICMGLPRYVEGYPVREGIKPPKFLPGRRQKLSGLGACLQCEVKGLGCSRSMLSGRVSGRDLQSKGCKRCEEEGERCIVEWELEDTEEEELQDKGKKESGQKDYTWDWVDGSSGPEPGSETESVAEAVEMWERRRRGAKLELVGGSMQWVEAGGFAPRKSEKA</sequence>
<protein>
    <submittedName>
        <fullName evidence="2">Uncharacterized protein</fullName>
    </submittedName>
</protein>
<comment type="caution">
    <text evidence="2">The sequence shown here is derived from an EMBL/GenBank/DDBJ whole genome shotgun (WGS) entry which is preliminary data.</text>
</comment>